<keyword evidence="3" id="KW-1185">Reference proteome</keyword>
<dbReference type="EMBL" id="KK120696">
    <property type="protein sequence ID" value="KFM78860.1"/>
    <property type="molecule type" value="Genomic_DNA"/>
</dbReference>
<keyword evidence="1" id="KW-1133">Transmembrane helix</keyword>
<protein>
    <submittedName>
        <fullName evidence="2">Uncharacterized protein</fullName>
    </submittedName>
</protein>
<feature type="non-terminal residue" evidence="2">
    <location>
        <position position="65"/>
    </location>
</feature>
<accession>A0A087UNC1</accession>
<evidence type="ECO:0000256" key="1">
    <source>
        <dbReference type="SAM" id="Phobius"/>
    </source>
</evidence>
<feature type="transmembrane region" description="Helical" evidence="1">
    <location>
        <begin position="12"/>
        <end position="34"/>
    </location>
</feature>
<keyword evidence="1" id="KW-0812">Transmembrane</keyword>
<name>A0A087UNC1_STEMI</name>
<evidence type="ECO:0000313" key="3">
    <source>
        <dbReference type="Proteomes" id="UP000054359"/>
    </source>
</evidence>
<dbReference type="Proteomes" id="UP000054359">
    <property type="component" value="Unassembled WGS sequence"/>
</dbReference>
<sequence>MQSKHNQEHLDSGLFHCSAFQVQIMLIASALISYDDGLQKVESWSHVSVKSCAVCHHVSFCSSDN</sequence>
<organism evidence="2 3">
    <name type="scientific">Stegodyphus mimosarum</name>
    <name type="common">African social velvet spider</name>
    <dbReference type="NCBI Taxonomy" id="407821"/>
    <lineage>
        <taxon>Eukaryota</taxon>
        <taxon>Metazoa</taxon>
        <taxon>Ecdysozoa</taxon>
        <taxon>Arthropoda</taxon>
        <taxon>Chelicerata</taxon>
        <taxon>Arachnida</taxon>
        <taxon>Araneae</taxon>
        <taxon>Araneomorphae</taxon>
        <taxon>Entelegynae</taxon>
        <taxon>Eresoidea</taxon>
        <taxon>Eresidae</taxon>
        <taxon>Stegodyphus</taxon>
    </lineage>
</organism>
<gene>
    <name evidence="2" type="ORF">X975_04791</name>
</gene>
<proteinExistence type="predicted"/>
<dbReference type="AlphaFoldDB" id="A0A087UNC1"/>
<reference evidence="2 3" key="1">
    <citation type="submission" date="2013-11" db="EMBL/GenBank/DDBJ databases">
        <title>Genome sequencing of Stegodyphus mimosarum.</title>
        <authorList>
            <person name="Bechsgaard J."/>
        </authorList>
    </citation>
    <scope>NUCLEOTIDE SEQUENCE [LARGE SCALE GENOMIC DNA]</scope>
</reference>
<keyword evidence="1" id="KW-0472">Membrane</keyword>
<evidence type="ECO:0000313" key="2">
    <source>
        <dbReference type="EMBL" id="KFM78860.1"/>
    </source>
</evidence>